<evidence type="ECO:0000256" key="5">
    <source>
        <dbReference type="ARBA" id="ARBA00023136"/>
    </source>
</evidence>
<comment type="subcellular location">
    <subcellularLocation>
        <location evidence="1">Cell membrane</location>
        <topology evidence="1">Single-pass type II membrane protein</topology>
    </subcellularLocation>
</comment>
<accession>A0A556SC51</accession>
<proteinExistence type="inferred from homology"/>
<dbReference type="PANTHER" id="PTHR38035">
    <property type="entry name" value="UPF0070 PROTEIN YFGM"/>
    <property type="match status" value="1"/>
</dbReference>
<evidence type="ECO:0000256" key="4">
    <source>
        <dbReference type="ARBA" id="ARBA00022989"/>
    </source>
</evidence>
<dbReference type="InterPro" id="IPR026039">
    <property type="entry name" value="YfgM"/>
</dbReference>
<dbReference type="EMBL" id="VMHM01000009">
    <property type="protein sequence ID" value="TSJ98733.1"/>
    <property type="molecule type" value="Genomic_DNA"/>
</dbReference>
<gene>
    <name evidence="12" type="ORF">FPQ15_07700</name>
</gene>
<feature type="region of interest" description="Disordered" evidence="9">
    <location>
        <begin position="218"/>
        <end position="237"/>
    </location>
</feature>
<organism evidence="12 13">
    <name type="scientific">Gilliamella apicola</name>
    <dbReference type="NCBI Taxonomy" id="1196095"/>
    <lineage>
        <taxon>Bacteria</taxon>
        <taxon>Pseudomonadati</taxon>
        <taxon>Pseudomonadota</taxon>
        <taxon>Gammaproteobacteria</taxon>
        <taxon>Orbales</taxon>
        <taxon>Orbaceae</taxon>
        <taxon>Gilliamella</taxon>
    </lineage>
</organism>
<keyword evidence="5 10" id="KW-0472">Membrane</keyword>
<feature type="compositionally biased region" description="Polar residues" evidence="9">
    <location>
        <begin position="224"/>
        <end position="237"/>
    </location>
</feature>
<dbReference type="Proteomes" id="UP000319483">
    <property type="component" value="Unassembled WGS sequence"/>
</dbReference>
<dbReference type="InterPro" id="IPR018704">
    <property type="entry name" value="SecYEG/CpoB_TPR"/>
</dbReference>
<evidence type="ECO:0000256" key="8">
    <source>
        <dbReference type="ARBA" id="ARBA00024235"/>
    </source>
</evidence>
<reference evidence="12 13" key="1">
    <citation type="submission" date="2019-07" db="EMBL/GenBank/DDBJ databases">
        <title>Gilliamella genomes.</title>
        <authorList>
            <person name="Zheng H."/>
        </authorList>
    </citation>
    <scope>NUCLEOTIDE SEQUENCE [LARGE SCALE GENOMIC DNA]</scope>
    <source>
        <strain evidence="12 13">W8127</strain>
    </source>
</reference>
<comment type="caution">
    <text evidence="12">The sequence shown here is derived from an EMBL/GenBank/DDBJ whole genome shotgun (WGS) entry which is preliminary data.</text>
</comment>
<name>A0A556SC51_9GAMM</name>
<evidence type="ECO:0000259" key="11">
    <source>
        <dbReference type="Pfam" id="PF09976"/>
    </source>
</evidence>
<dbReference type="GO" id="GO:0044877">
    <property type="term" value="F:protein-containing complex binding"/>
    <property type="evidence" value="ECO:0007669"/>
    <property type="project" value="InterPro"/>
</dbReference>
<dbReference type="InterPro" id="IPR011990">
    <property type="entry name" value="TPR-like_helical_dom_sf"/>
</dbReference>
<evidence type="ECO:0000256" key="3">
    <source>
        <dbReference type="ARBA" id="ARBA00022692"/>
    </source>
</evidence>
<evidence type="ECO:0000313" key="13">
    <source>
        <dbReference type="Proteomes" id="UP000319483"/>
    </source>
</evidence>
<dbReference type="RefSeq" id="WP_039128378.1">
    <property type="nucleotide sequence ID" value="NZ_CAMLAP010000015.1"/>
</dbReference>
<evidence type="ECO:0000313" key="12">
    <source>
        <dbReference type="EMBL" id="TSJ98733.1"/>
    </source>
</evidence>
<dbReference type="PANTHER" id="PTHR38035:SF1">
    <property type="entry name" value="ANCILLARY SECYEG TRANSLOCON SUBUNIT"/>
    <property type="match status" value="1"/>
</dbReference>
<keyword evidence="3 10" id="KW-0812">Transmembrane</keyword>
<evidence type="ECO:0000256" key="1">
    <source>
        <dbReference type="ARBA" id="ARBA00004401"/>
    </source>
</evidence>
<protein>
    <recommendedName>
        <fullName evidence="8">Ancillary SecYEG translocon subunit</fullName>
    </recommendedName>
</protein>
<comment type="similarity">
    <text evidence="7">Belongs to the YfgM family.</text>
</comment>
<sequence length="237" mass="27095">MSHQLTPEEQFSEIKEFFAKKWKIMVAVIVIGLLAFYGWHYWQSYKVDKSIESSERYEQLIAKLDNSNPDSVNELVAFAKKDDTIYSVFASFNAAKFYVDVLKDYAGAQVLLTDSLKKTDAEPVKAIAYIRIARLQYQQEKYQDSLTSLGKVSEQSWMTIVNDIRGDIFVKMARYSDAVDAYNLALTSSSTNELKTNIKMKLNEAQYLKAKQEEQAIKDKAEQESQGNNVATEESKN</sequence>
<dbReference type="GO" id="GO:0005886">
    <property type="term" value="C:plasma membrane"/>
    <property type="evidence" value="ECO:0007669"/>
    <property type="project" value="UniProtKB-SubCell"/>
</dbReference>
<evidence type="ECO:0000256" key="10">
    <source>
        <dbReference type="SAM" id="Phobius"/>
    </source>
</evidence>
<keyword evidence="4 10" id="KW-1133">Transmembrane helix</keyword>
<dbReference type="SUPFAM" id="SSF81901">
    <property type="entry name" value="HCP-like"/>
    <property type="match status" value="1"/>
</dbReference>
<evidence type="ECO:0000256" key="6">
    <source>
        <dbReference type="ARBA" id="ARBA00023186"/>
    </source>
</evidence>
<dbReference type="Pfam" id="PF09976">
    <property type="entry name" value="TPR_21"/>
    <property type="match status" value="1"/>
</dbReference>
<feature type="domain" description="Ancillary SecYEG translocon subunit/Cell division coordinator CpoB TPR" evidence="11">
    <location>
        <begin position="15"/>
        <end position="204"/>
    </location>
</feature>
<evidence type="ECO:0000256" key="2">
    <source>
        <dbReference type="ARBA" id="ARBA00022475"/>
    </source>
</evidence>
<keyword evidence="6" id="KW-0143">Chaperone</keyword>
<evidence type="ECO:0000256" key="9">
    <source>
        <dbReference type="SAM" id="MobiDB-lite"/>
    </source>
</evidence>
<feature type="transmembrane region" description="Helical" evidence="10">
    <location>
        <begin position="24"/>
        <end position="42"/>
    </location>
</feature>
<dbReference type="AlphaFoldDB" id="A0A556SC51"/>
<dbReference type="Gene3D" id="1.25.40.10">
    <property type="entry name" value="Tetratricopeptide repeat domain"/>
    <property type="match status" value="1"/>
</dbReference>
<evidence type="ECO:0000256" key="7">
    <source>
        <dbReference type="ARBA" id="ARBA00024197"/>
    </source>
</evidence>
<keyword evidence="2" id="KW-1003">Cell membrane</keyword>